<dbReference type="PROSITE" id="PS00061">
    <property type="entry name" value="ADH_SHORT"/>
    <property type="match status" value="1"/>
</dbReference>
<name>A0A9P9FH62_9HYPO</name>
<gene>
    <name evidence="4" type="ORF">B0J13DRAFT_431671</name>
</gene>
<organism evidence="4 5">
    <name type="scientific">Dactylonectria estremocensis</name>
    <dbReference type="NCBI Taxonomy" id="1079267"/>
    <lineage>
        <taxon>Eukaryota</taxon>
        <taxon>Fungi</taxon>
        <taxon>Dikarya</taxon>
        <taxon>Ascomycota</taxon>
        <taxon>Pezizomycotina</taxon>
        <taxon>Sordariomycetes</taxon>
        <taxon>Hypocreomycetidae</taxon>
        <taxon>Hypocreales</taxon>
        <taxon>Nectriaceae</taxon>
        <taxon>Dactylonectria</taxon>
    </lineage>
</organism>
<keyword evidence="2" id="KW-0521">NADP</keyword>
<dbReference type="EMBL" id="JAGMUU010000001">
    <property type="protein sequence ID" value="KAH7162021.1"/>
    <property type="molecule type" value="Genomic_DNA"/>
</dbReference>
<dbReference type="PANTHER" id="PTHR43008">
    <property type="entry name" value="BENZIL REDUCTASE"/>
    <property type="match status" value="1"/>
</dbReference>
<dbReference type="PRINTS" id="PR00081">
    <property type="entry name" value="GDHRDH"/>
</dbReference>
<evidence type="ECO:0000256" key="3">
    <source>
        <dbReference type="ARBA" id="ARBA00023002"/>
    </source>
</evidence>
<dbReference type="OrthoDB" id="5307821at2759"/>
<dbReference type="Gene3D" id="3.40.50.720">
    <property type="entry name" value="NAD(P)-binding Rossmann-like Domain"/>
    <property type="match status" value="1"/>
</dbReference>
<dbReference type="Proteomes" id="UP000717696">
    <property type="component" value="Unassembled WGS sequence"/>
</dbReference>
<reference evidence="4" key="1">
    <citation type="journal article" date="2021" name="Nat. Commun.">
        <title>Genetic determinants of endophytism in the Arabidopsis root mycobiome.</title>
        <authorList>
            <person name="Mesny F."/>
            <person name="Miyauchi S."/>
            <person name="Thiergart T."/>
            <person name="Pickel B."/>
            <person name="Atanasova L."/>
            <person name="Karlsson M."/>
            <person name="Huettel B."/>
            <person name="Barry K.W."/>
            <person name="Haridas S."/>
            <person name="Chen C."/>
            <person name="Bauer D."/>
            <person name="Andreopoulos W."/>
            <person name="Pangilinan J."/>
            <person name="LaButti K."/>
            <person name="Riley R."/>
            <person name="Lipzen A."/>
            <person name="Clum A."/>
            <person name="Drula E."/>
            <person name="Henrissat B."/>
            <person name="Kohler A."/>
            <person name="Grigoriev I.V."/>
            <person name="Martin F.M."/>
            <person name="Hacquard S."/>
        </authorList>
    </citation>
    <scope>NUCLEOTIDE SEQUENCE</scope>
    <source>
        <strain evidence="4">MPI-CAGE-AT-0021</strain>
    </source>
</reference>
<dbReference type="AlphaFoldDB" id="A0A9P9FH62"/>
<dbReference type="Pfam" id="PF00106">
    <property type="entry name" value="adh_short"/>
    <property type="match status" value="1"/>
</dbReference>
<dbReference type="PANTHER" id="PTHR43008:SF7">
    <property type="entry name" value="SHORT CHAIN DEHYDROGENASE_REDUCTASE (AFU_ORTHOLOGUE AFUA_2G00830)"/>
    <property type="match status" value="1"/>
</dbReference>
<comment type="similarity">
    <text evidence="1">Belongs to the short-chain dehydrogenases/reductases (SDR) family.</text>
</comment>
<keyword evidence="3" id="KW-0560">Oxidoreductase</keyword>
<keyword evidence="5" id="KW-1185">Reference proteome</keyword>
<dbReference type="CDD" id="cd05233">
    <property type="entry name" value="SDR_c"/>
    <property type="match status" value="1"/>
</dbReference>
<dbReference type="InterPro" id="IPR002347">
    <property type="entry name" value="SDR_fam"/>
</dbReference>
<evidence type="ECO:0000256" key="1">
    <source>
        <dbReference type="ARBA" id="ARBA00006484"/>
    </source>
</evidence>
<protein>
    <recommendedName>
        <fullName evidence="6">Short chain dehydrogenase/reductase</fullName>
    </recommendedName>
</protein>
<proteinExistence type="inferred from homology"/>
<dbReference type="SUPFAM" id="SSF51735">
    <property type="entry name" value="NAD(P)-binding Rossmann-fold domains"/>
    <property type="match status" value="1"/>
</dbReference>
<dbReference type="InterPro" id="IPR020904">
    <property type="entry name" value="Sc_DH/Rdtase_CS"/>
</dbReference>
<evidence type="ECO:0000313" key="5">
    <source>
        <dbReference type="Proteomes" id="UP000717696"/>
    </source>
</evidence>
<comment type="caution">
    <text evidence="4">The sequence shown here is derived from an EMBL/GenBank/DDBJ whole genome shotgun (WGS) entry which is preliminary data.</text>
</comment>
<accession>A0A9P9FH62</accession>
<evidence type="ECO:0000256" key="2">
    <source>
        <dbReference type="ARBA" id="ARBA00022857"/>
    </source>
</evidence>
<sequence>MSQSFASGGVAVITGGASGIGLSLAKKCHGYGMRVVIADWNSDALDAASKSLGADVTPFKMDVSKKEDWESLKTVVQKDLDGRINILALNAGIGRKTPWDDASAFQDIFSVNFMGVVNGIAALLPLVEQTASNGSNSSIVITGSKQGITNPPGNPAYNASKAAVKSIAEHLSFDLRNKENLSVHLLVPGWTFTGMTGGSAKADAKKPDGAWWPDQVVDFLEKKVQEGQFWAICPDNDVTEALDKKRMLWAAGDMVQGRPPLTRWREDWKDKAKESIDATDV</sequence>
<dbReference type="InterPro" id="IPR036291">
    <property type="entry name" value="NAD(P)-bd_dom_sf"/>
</dbReference>
<dbReference type="GO" id="GO:0016616">
    <property type="term" value="F:oxidoreductase activity, acting on the CH-OH group of donors, NAD or NADP as acceptor"/>
    <property type="evidence" value="ECO:0007669"/>
    <property type="project" value="UniProtKB-ARBA"/>
</dbReference>
<evidence type="ECO:0008006" key="6">
    <source>
        <dbReference type="Google" id="ProtNLM"/>
    </source>
</evidence>
<evidence type="ECO:0000313" key="4">
    <source>
        <dbReference type="EMBL" id="KAH7162021.1"/>
    </source>
</evidence>
<dbReference type="GO" id="GO:0050664">
    <property type="term" value="F:oxidoreductase activity, acting on NAD(P)H, oxygen as acceptor"/>
    <property type="evidence" value="ECO:0007669"/>
    <property type="project" value="TreeGrafter"/>
</dbReference>